<feature type="repeat" description="PPR" evidence="3">
    <location>
        <begin position="136"/>
        <end position="170"/>
    </location>
</feature>
<keyword evidence="5" id="KW-1185">Reference proteome</keyword>
<dbReference type="InterPro" id="IPR011990">
    <property type="entry name" value="TPR-like_helical_dom_sf"/>
</dbReference>
<dbReference type="PANTHER" id="PTHR47936">
    <property type="entry name" value="PPR_LONG DOMAIN-CONTAINING PROTEIN"/>
    <property type="match status" value="1"/>
</dbReference>
<sequence length="322" mass="36370">MQVVHKLGQKSLILTPIVCNTTRYVSTQNLVTDSPSSANYDYLINKAGRDRDFGTVQHLLMKRTRDGCFYTNNTFKFISTDLSVLDDLLKILAGLSHGFPKKSAHDCLVNQLSKLHRTTKALHVAEIMVQNKYGANACTFHPILNELTKKKNMDEAWRVMQVMREYGIKPDLTAYNYLLTAHCYGGDLTSAAYLLTKMEEDKMGADSRTYDALVLGACRAGRIDGALMVLRRMLDYGVPALYSTHAHVINAMLRNGYYAETVEFVMSYAGKDQGLDYENFGILASRLIKLDRLDEAKFVLKEMKRRGINLGEKLKDFCLCCN</sequence>
<reference evidence="5" key="1">
    <citation type="journal article" date="2014" name="Science">
        <title>The coffee genome provides insight into the convergent evolution of caffeine biosynthesis.</title>
        <authorList>
            <person name="Denoeud F."/>
            <person name="Carretero-Paulet L."/>
            <person name="Dereeper A."/>
            <person name="Droc G."/>
            <person name="Guyot R."/>
            <person name="Pietrella M."/>
            <person name="Zheng C."/>
            <person name="Alberti A."/>
            <person name="Anthony F."/>
            <person name="Aprea G."/>
            <person name="Aury J.M."/>
            <person name="Bento P."/>
            <person name="Bernard M."/>
            <person name="Bocs S."/>
            <person name="Campa C."/>
            <person name="Cenci A."/>
            <person name="Combes M.C."/>
            <person name="Crouzillat D."/>
            <person name="Da Silva C."/>
            <person name="Daddiego L."/>
            <person name="De Bellis F."/>
            <person name="Dussert S."/>
            <person name="Garsmeur O."/>
            <person name="Gayraud T."/>
            <person name="Guignon V."/>
            <person name="Jahn K."/>
            <person name="Jamilloux V."/>
            <person name="Joet T."/>
            <person name="Labadie K."/>
            <person name="Lan T."/>
            <person name="Leclercq J."/>
            <person name="Lepelley M."/>
            <person name="Leroy T."/>
            <person name="Li L.T."/>
            <person name="Librado P."/>
            <person name="Lopez L."/>
            <person name="Munoz A."/>
            <person name="Noel B."/>
            <person name="Pallavicini A."/>
            <person name="Perrotta G."/>
            <person name="Poncet V."/>
            <person name="Pot D."/>
            <person name="Priyono X."/>
            <person name="Rigoreau M."/>
            <person name="Rouard M."/>
            <person name="Rozas J."/>
            <person name="Tranchant-Dubreuil C."/>
            <person name="VanBuren R."/>
            <person name="Zhang Q."/>
            <person name="Andrade A.C."/>
            <person name="Argout X."/>
            <person name="Bertrand B."/>
            <person name="de Kochko A."/>
            <person name="Graziosi G."/>
            <person name="Henry R.J."/>
            <person name="Jayarama X."/>
            <person name="Ming R."/>
            <person name="Nagai C."/>
            <person name="Rounsley S."/>
            <person name="Sankoff D."/>
            <person name="Giuliano G."/>
            <person name="Albert V.A."/>
            <person name="Wincker P."/>
            <person name="Lashermes P."/>
        </authorList>
    </citation>
    <scope>NUCLEOTIDE SEQUENCE [LARGE SCALE GENOMIC DNA]</scope>
    <source>
        <strain evidence="5">cv. DH200-94</strain>
    </source>
</reference>
<dbReference type="Gramene" id="CDP17497">
    <property type="protein sequence ID" value="CDP17497"/>
    <property type="gene ID" value="GSCOC_T00007931001"/>
</dbReference>
<dbReference type="STRING" id="49390.A0A068VA85"/>
<gene>
    <name evidence="4" type="ORF">GSCOC_T00007931001</name>
</gene>
<evidence type="ECO:0000313" key="5">
    <source>
        <dbReference type="Proteomes" id="UP000295252"/>
    </source>
</evidence>
<dbReference type="Proteomes" id="UP000295252">
    <property type="component" value="Unassembled WGS sequence"/>
</dbReference>
<dbReference type="Pfam" id="PF13041">
    <property type="entry name" value="PPR_2"/>
    <property type="match status" value="1"/>
</dbReference>
<evidence type="ECO:0000313" key="4">
    <source>
        <dbReference type="EMBL" id="CDP17497.1"/>
    </source>
</evidence>
<dbReference type="OrthoDB" id="185373at2759"/>
<evidence type="ECO:0000256" key="2">
    <source>
        <dbReference type="ARBA" id="ARBA00022737"/>
    </source>
</evidence>
<dbReference type="Pfam" id="PF12854">
    <property type="entry name" value="PPR_1"/>
    <property type="match status" value="1"/>
</dbReference>
<feature type="repeat" description="PPR" evidence="3">
    <location>
        <begin position="206"/>
        <end position="240"/>
    </location>
</feature>
<evidence type="ECO:0000256" key="3">
    <source>
        <dbReference type="PROSITE-ProRule" id="PRU00708"/>
    </source>
</evidence>
<accession>A0A068VA85</accession>
<dbReference type="FunCoup" id="A0A068VA85">
    <property type="interactions" value="72"/>
</dbReference>
<dbReference type="PROSITE" id="PS51375">
    <property type="entry name" value="PPR"/>
    <property type="match status" value="3"/>
</dbReference>
<dbReference type="PhylomeDB" id="A0A068VA85"/>
<keyword evidence="2" id="KW-0677">Repeat</keyword>
<dbReference type="InParanoid" id="A0A068VA85"/>
<dbReference type="Pfam" id="PF01535">
    <property type="entry name" value="PPR"/>
    <property type="match status" value="1"/>
</dbReference>
<protein>
    <submittedName>
        <fullName evidence="4">DH200=94 genomic scaffold, scaffold_164</fullName>
    </submittedName>
</protein>
<dbReference type="InterPro" id="IPR002885">
    <property type="entry name" value="PPR_rpt"/>
</dbReference>
<comment type="similarity">
    <text evidence="1">Belongs to the PPR family. P subfamily.</text>
</comment>
<feature type="repeat" description="PPR" evidence="3">
    <location>
        <begin position="276"/>
        <end position="310"/>
    </location>
</feature>
<evidence type="ECO:0000256" key="1">
    <source>
        <dbReference type="ARBA" id="ARBA00007626"/>
    </source>
</evidence>
<organism evidence="4 5">
    <name type="scientific">Coffea canephora</name>
    <name type="common">Robusta coffee</name>
    <dbReference type="NCBI Taxonomy" id="49390"/>
    <lineage>
        <taxon>Eukaryota</taxon>
        <taxon>Viridiplantae</taxon>
        <taxon>Streptophyta</taxon>
        <taxon>Embryophyta</taxon>
        <taxon>Tracheophyta</taxon>
        <taxon>Spermatophyta</taxon>
        <taxon>Magnoliopsida</taxon>
        <taxon>eudicotyledons</taxon>
        <taxon>Gunneridae</taxon>
        <taxon>Pentapetalae</taxon>
        <taxon>asterids</taxon>
        <taxon>lamiids</taxon>
        <taxon>Gentianales</taxon>
        <taxon>Rubiaceae</taxon>
        <taxon>Ixoroideae</taxon>
        <taxon>Gardenieae complex</taxon>
        <taxon>Bertiereae - Coffeeae clade</taxon>
        <taxon>Coffeeae</taxon>
        <taxon>Coffea</taxon>
    </lineage>
</organism>
<dbReference type="NCBIfam" id="TIGR00756">
    <property type="entry name" value="PPR"/>
    <property type="match status" value="2"/>
</dbReference>
<dbReference type="EMBL" id="HG739248">
    <property type="protein sequence ID" value="CDP17497.1"/>
    <property type="molecule type" value="Genomic_DNA"/>
</dbReference>
<proteinExistence type="inferred from homology"/>
<dbReference type="PANTHER" id="PTHR47936:SF3">
    <property type="entry name" value="PENTACOTRIPEPTIDE-REPEAT REGION OF PRORP DOMAIN-CONTAINING PROTEIN"/>
    <property type="match status" value="1"/>
</dbReference>
<dbReference type="OMA" id="GANACTF"/>
<dbReference type="Gene3D" id="1.25.40.10">
    <property type="entry name" value="Tetratricopeptide repeat domain"/>
    <property type="match status" value="1"/>
</dbReference>
<dbReference type="AlphaFoldDB" id="A0A068VA85"/>
<name>A0A068VA85_COFCA</name>